<dbReference type="PANTHER" id="PTHR30244">
    <property type="entry name" value="TRANSAMINASE"/>
    <property type="match status" value="1"/>
</dbReference>
<dbReference type="SUPFAM" id="SSF53383">
    <property type="entry name" value="PLP-dependent transferases"/>
    <property type="match status" value="1"/>
</dbReference>
<protein>
    <submittedName>
        <fullName evidence="2">Pleiotropic regulatory protein</fullName>
    </submittedName>
</protein>
<comment type="similarity">
    <text evidence="1">Belongs to the DegT/DnrJ/EryC1 family.</text>
</comment>
<proteinExistence type="inferred from homology"/>
<evidence type="ECO:0000256" key="1">
    <source>
        <dbReference type="RuleBase" id="RU004508"/>
    </source>
</evidence>
<dbReference type="GO" id="GO:0008483">
    <property type="term" value="F:transaminase activity"/>
    <property type="evidence" value="ECO:0007669"/>
    <property type="project" value="TreeGrafter"/>
</dbReference>
<name>A0A0X3BP24_9EURY</name>
<dbReference type="OrthoDB" id="10355at2157"/>
<dbReference type="InterPro" id="IPR015422">
    <property type="entry name" value="PyrdxlP-dep_Trfase_small"/>
</dbReference>
<reference evidence="2 3" key="1">
    <citation type="submission" date="2016-01" db="EMBL/GenBank/DDBJ databases">
        <authorList>
            <person name="Manzoor S."/>
        </authorList>
    </citation>
    <scope>NUCLEOTIDE SEQUENCE [LARGE SCALE GENOMIC DNA]</scope>
    <source>
        <strain evidence="2">Methanoculleus sp MAB1</strain>
    </source>
</reference>
<gene>
    <name evidence="2" type="primary">degT</name>
    <name evidence="2" type="ORF">MMAB1_2689</name>
</gene>
<dbReference type="KEGG" id="mema:MMAB1_2689"/>
<dbReference type="InterPro" id="IPR015424">
    <property type="entry name" value="PyrdxlP-dep_Trfase"/>
</dbReference>
<accession>A0A0X3BP24</accession>
<dbReference type="PANTHER" id="PTHR30244:SF34">
    <property type="entry name" value="DTDP-4-AMINO-4,6-DIDEOXYGALACTOSE TRANSAMINASE"/>
    <property type="match status" value="1"/>
</dbReference>
<evidence type="ECO:0000313" key="2">
    <source>
        <dbReference type="EMBL" id="CVK33902.1"/>
    </source>
</evidence>
<dbReference type="Gene3D" id="3.90.1150.10">
    <property type="entry name" value="Aspartate Aminotransferase, domain 1"/>
    <property type="match status" value="1"/>
</dbReference>
<keyword evidence="1" id="KW-0663">Pyridoxal phosphate</keyword>
<dbReference type="AlphaFoldDB" id="A0A0X3BP24"/>
<dbReference type="EMBL" id="LT158599">
    <property type="protein sequence ID" value="CVK33902.1"/>
    <property type="molecule type" value="Genomic_DNA"/>
</dbReference>
<dbReference type="RefSeq" id="WP_062265085.1">
    <property type="nucleotide sequence ID" value="NZ_LT158599.1"/>
</dbReference>
<dbReference type="CDD" id="cd00616">
    <property type="entry name" value="AHBA_syn"/>
    <property type="match status" value="1"/>
</dbReference>
<dbReference type="GO" id="GO:0000271">
    <property type="term" value="P:polysaccharide biosynthetic process"/>
    <property type="evidence" value="ECO:0007669"/>
    <property type="project" value="TreeGrafter"/>
</dbReference>
<evidence type="ECO:0000313" key="3">
    <source>
        <dbReference type="Proteomes" id="UP000069850"/>
    </source>
</evidence>
<organism evidence="2 3">
    <name type="scientific">Methanoculleus bourgensis</name>
    <dbReference type="NCBI Taxonomy" id="83986"/>
    <lineage>
        <taxon>Archaea</taxon>
        <taxon>Methanobacteriati</taxon>
        <taxon>Methanobacteriota</taxon>
        <taxon>Stenosarchaea group</taxon>
        <taxon>Methanomicrobia</taxon>
        <taxon>Methanomicrobiales</taxon>
        <taxon>Methanomicrobiaceae</taxon>
        <taxon>Methanoculleus</taxon>
    </lineage>
</organism>
<dbReference type="Gene3D" id="3.40.640.10">
    <property type="entry name" value="Type I PLP-dependent aspartate aminotransferase-like (Major domain)"/>
    <property type="match status" value="1"/>
</dbReference>
<dbReference type="InterPro" id="IPR000653">
    <property type="entry name" value="DegT/StrS_aminotransferase"/>
</dbReference>
<dbReference type="InterPro" id="IPR015421">
    <property type="entry name" value="PyrdxlP-dep_Trfase_major"/>
</dbReference>
<dbReference type="GO" id="GO:0030170">
    <property type="term" value="F:pyridoxal phosphate binding"/>
    <property type="evidence" value="ECO:0007669"/>
    <property type="project" value="TreeGrafter"/>
</dbReference>
<sequence>MQIPIAHPSLGNEENTAVLAVLASGMIAQGPETAAFEEEFAAYCGVPHAVATNNGTAALHAALLAAGIGPGDEVVVPAFTFFATASSVSMCGARPVFADVDPETATIDPADILAKVSPKTKAVIAVHLYGQPCDAGAVREVCDDADLVFIEDAAQAHGATYQGKKTGALGDLACFSFYATKNMATGEGGMVTTVSDEYDERLRRVINHGQSEKYLHTELGYNYRMTDINAAIGRVQLAKLDGFNRRRQENAAYYNAHITAPGLVLPSVTPGRTHVWHQYSLRVTDAFPLSRDELMASLRERGIGCAVHYPVALSRQPFYAGAVSCPVAESLAASVLSIPVHPGVTDEARAYVCETINGVV</sequence>
<dbReference type="GeneID" id="27138277"/>
<dbReference type="Proteomes" id="UP000069850">
    <property type="component" value="Chromosome 1"/>
</dbReference>
<dbReference type="Pfam" id="PF01041">
    <property type="entry name" value="DegT_DnrJ_EryC1"/>
    <property type="match status" value="1"/>
</dbReference>
<dbReference type="PIRSF" id="PIRSF000390">
    <property type="entry name" value="PLP_StrS"/>
    <property type="match status" value="1"/>
</dbReference>